<dbReference type="OrthoDB" id="2376202at2"/>
<dbReference type="AlphaFoldDB" id="A0A1H9HRX5"/>
<dbReference type="Pfam" id="PF18936">
    <property type="entry name" value="DUF5684"/>
    <property type="match status" value="1"/>
</dbReference>
<evidence type="ECO:0000313" key="2">
    <source>
        <dbReference type="EMBL" id="SEQ65016.1"/>
    </source>
</evidence>
<proteinExistence type="predicted"/>
<accession>A0A1H9HRX5</accession>
<gene>
    <name evidence="2" type="ORF">SAMN05421767_10342</name>
</gene>
<feature type="transmembrane region" description="Helical" evidence="1">
    <location>
        <begin position="85"/>
        <end position="104"/>
    </location>
</feature>
<protein>
    <recommendedName>
        <fullName evidence="4">Signal peptidase I</fullName>
    </recommendedName>
</protein>
<evidence type="ECO:0008006" key="4">
    <source>
        <dbReference type="Google" id="ProtNLM"/>
    </source>
</evidence>
<evidence type="ECO:0000256" key="1">
    <source>
        <dbReference type="SAM" id="Phobius"/>
    </source>
</evidence>
<dbReference type="STRING" id="137733.SAMN05421767_10342"/>
<name>A0A1H9HRX5_9LACT</name>
<keyword evidence="3" id="KW-1185">Reference proteome</keyword>
<feature type="transmembrane region" description="Helical" evidence="1">
    <location>
        <begin position="33"/>
        <end position="51"/>
    </location>
</feature>
<dbReference type="EMBL" id="FOGF01000003">
    <property type="protein sequence ID" value="SEQ65016.1"/>
    <property type="molecule type" value="Genomic_DNA"/>
</dbReference>
<dbReference type="Proteomes" id="UP000198556">
    <property type="component" value="Unassembled WGS sequence"/>
</dbReference>
<sequence>MEISPSNSILASILYMLIVIGMWKLYQKSDEAGWKSLIPIYNLYILYKIVYGNGWRFLWLFIPIVQIFIDFKWSIDLAKVYGKGTLYGIAIWLFRPIFMIILGFSDEEYLGHI</sequence>
<feature type="transmembrane region" description="Helical" evidence="1">
    <location>
        <begin position="6"/>
        <end position="26"/>
    </location>
</feature>
<organism evidence="2 3">
    <name type="scientific">Granulicatella balaenopterae</name>
    <dbReference type="NCBI Taxonomy" id="137733"/>
    <lineage>
        <taxon>Bacteria</taxon>
        <taxon>Bacillati</taxon>
        <taxon>Bacillota</taxon>
        <taxon>Bacilli</taxon>
        <taxon>Lactobacillales</taxon>
        <taxon>Carnobacteriaceae</taxon>
        <taxon>Granulicatella</taxon>
    </lineage>
</organism>
<keyword evidence="1" id="KW-0812">Transmembrane</keyword>
<dbReference type="InterPro" id="IPR043739">
    <property type="entry name" value="DUF5684"/>
</dbReference>
<keyword evidence="1" id="KW-0472">Membrane</keyword>
<dbReference type="RefSeq" id="WP_089745834.1">
    <property type="nucleotide sequence ID" value="NZ_FOGF01000003.1"/>
</dbReference>
<evidence type="ECO:0000313" key="3">
    <source>
        <dbReference type="Proteomes" id="UP000198556"/>
    </source>
</evidence>
<keyword evidence="1" id="KW-1133">Transmembrane helix</keyword>
<reference evidence="2 3" key="1">
    <citation type="submission" date="2016-10" db="EMBL/GenBank/DDBJ databases">
        <authorList>
            <person name="de Groot N.N."/>
        </authorList>
    </citation>
    <scope>NUCLEOTIDE SEQUENCE [LARGE SCALE GENOMIC DNA]</scope>
    <source>
        <strain evidence="2 3">DSM 15827</strain>
    </source>
</reference>